<comment type="caution">
    <text evidence="1">The sequence shown here is derived from an EMBL/GenBank/DDBJ whole genome shotgun (WGS) entry which is preliminary data.</text>
</comment>
<organism evidence="1 2">
    <name type="scientific">Salipiger pallidus</name>
    <dbReference type="NCBI Taxonomy" id="1775170"/>
    <lineage>
        <taxon>Bacteria</taxon>
        <taxon>Pseudomonadati</taxon>
        <taxon>Pseudomonadota</taxon>
        <taxon>Alphaproteobacteria</taxon>
        <taxon>Rhodobacterales</taxon>
        <taxon>Roseobacteraceae</taxon>
        <taxon>Salipiger</taxon>
    </lineage>
</organism>
<gene>
    <name evidence="1" type="ORF">GCM10011415_05400</name>
</gene>
<dbReference type="Proteomes" id="UP000617145">
    <property type="component" value="Unassembled WGS sequence"/>
</dbReference>
<name>A0A8J2ZH71_9RHOB</name>
<dbReference type="AlphaFoldDB" id="A0A8J2ZH71"/>
<reference evidence="1" key="1">
    <citation type="journal article" date="2014" name="Int. J. Syst. Evol. Microbiol.">
        <title>Complete genome sequence of Corynebacterium casei LMG S-19264T (=DSM 44701T), isolated from a smear-ripened cheese.</title>
        <authorList>
            <consortium name="US DOE Joint Genome Institute (JGI-PGF)"/>
            <person name="Walter F."/>
            <person name="Albersmeier A."/>
            <person name="Kalinowski J."/>
            <person name="Ruckert C."/>
        </authorList>
    </citation>
    <scope>NUCLEOTIDE SEQUENCE</scope>
    <source>
        <strain evidence="1">CGMCC 1.15762</strain>
    </source>
</reference>
<protein>
    <submittedName>
        <fullName evidence="1">Uncharacterized protein</fullName>
    </submittedName>
</protein>
<evidence type="ECO:0000313" key="2">
    <source>
        <dbReference type="Proteomes" id="UP000617145"/>
    </source>
</evidence>
<sequence>MGATVAGWAVHHVVLYSIERAMGGLGQFCVPQRDATLQVDGASLENRVGDRFNAHLIVPGGSLGMPHWRHQLS</sequence>
<evidence type="ECO:0000313" key="1">
    <source>
        <dbReference type="EMBL" id="GGG62087.1"/>
    </source>
</evidence>
<proteinExistence type="predicted"/>
<keyword evidence="2" id="KW-1185">Reference proteome</keyword>
<reference evidence="1" key="2">
    <citation type="submission" date="2020-09" db="EMBL/GenBank/DDBJ databases">
        <authorList>
            <person name="Sun Q."/>
            <person name="Zhou Y."/>
        </authorList>
    </citation>
    <scope>NUCLEOTIDE SEQUENCE</scope>
    <source>
        <strain evidence="1">CGMCC 1.15762</strain>
    </source>
</reference>
<accession>A0A8J2ZH71</accession>
<dbReference type="EMBL" id="BMJV01000001">
    <property type="protein sequence ID" value="GGG62087.1"/>
    <property type="molecule type" value="Genomic_DNA"/>
</dbReference>